<reference evidence="3" key="1">
    <citation type="journal article" date="2019" name="Int. J. Syst. Evol. Microbiol.">
        <title>The Global Catalogue of Microorganisms (GCM) 10K type strain sequencing project: providing services to taxonomists for standard genome sequencing and annotation.</title>
        <authorList>
            <consortium name="The Broad Institute Genomics Platform"/>
            <consortium name="The Broad Institute Genome Sequencing Center for Infectious Disease"/>
            <person name="Wu L."/>
            <person name="Ma J."/>
        </authorList>
    </citation>
    <scope>NUCLEOTIDE SEQUENCE [LARGE SCALE GENOMIC DNA]</scope>
    <source>
        <strain evidence="3">KACC 12649</strain>
    </source>
</reference>
<sequence>MRLAFGAPALLALLALFTSRGAVAGVPAFCAKPVEMTAADQDRVLRFADVVKKELERSGTRVALVSRAGLDLSRFGLLYSHTGIALKDNPGGAWAVRQLYYACDESRPRLFDQGAAGFALAAETPARGHMSLVFLPEEDGALLAKAALDKPLALALLAGKYSANAYAFGTRYQNCNQWVAELLASAWGRLDSPTGARAQAQDWLRARGYQPGPVKVPSHWMMFAGQFVPLVHVDDHPVEDIHALALQVSTPASIEGFLRRQAPQARRVELCHDREHIVVRRGWEPLGAACRPVAGDEVIALAP</sequence>
<dbReference type="RefSeq" id="WP_379780700.1">
    <property type="nucleotide sequence ID" value="NZ_JBHSMU010000004.1"/>
</dbReference>
<gene>
    <name evidence="2" type="ORF">ACFPN5_04930</name>
</gene>
<dbReference type="Pfam" id="PF09916">
    <property type="entry name" value="DUF2145"/>
    <property type="match status" value="1"/>
</dbReference>
<accession>A0ABW0L0E7</accession>
<dbReference type="InterPro" id="IPR014547">
    <property type="entry name" value="UCP028477"/>
</dbReference>
<comment type="caution">
    <text evidence="2">The sequence shown here is derived from an EMBL/GenBank/DDBJ whole genome shotgun (WGS) entry which is preliminary data.</text>
</comment>
<dbReference type="EMBL" id="JBHSMU010000004">
    <property type="protein sequence ID" value="MFC5459149.1"/>
    <property type="molecule type" value="Genomic_DNA"/>
</dbReference>
<evidence type="ECO:0000313" key="3">
    <source>
        <dbReference type="Proteomes" id="UP001596050"/>
    </source>
</evidence>
<dbReference type="Proteomes" id="UP001596050">
    <property type="component" value="Unassembled WGS sequence"/>
</dbReference>
<proteinExistence type="predicted"/>
<evidence type="ECO:0000313" key="2">
    <source>
        <dbReference type="EMBL" id="MFC5459149.1"/>
    </source>
</evidence>
<feature type="chain" id="PRO_5046164003" evidence="1">
    <location>
        <begin position="25"/>
        <end position="303"/>
    </location>
</feature>
<feature type="signal peptide" evidence="1">
    <location>
        <begin position="1"/>
        <end position="24"/>
    </location>
</feature>
<organism evidence="2 3">
    <name type="scientific">Massilia niabensis</name>
    <dbReference type="NCBI Taxonomy" id="544910"/>
    <lineage>
        <taxon>Bacteria</taxon>
        <taxon>Pseudomonadati</taxon>
        <taxon>Pseudomonadota</taxon>
        <taxon>Betaproteobacteria</taxon>
        <taxon>Burkholderiales</taxon>
        <taxon>Oxalobacteraceae</taxon>
        <taxon>Telluria group</taxon>
        <taxon>Massilia</taxon>
    </lineage>
</organism>
<keyword evidence="3" id="KW-1185">Reference proteome</keyword>
<dbReference type="PIRSF" id="PIRSF028477">
    <property type="entry name" value="UCP028477"/>
    <property type="match status" value="1"/>
</dbReference>
<evidence type="ECO:0000256" key="1">
    <source>
        <dbReference type="SAM" id="SignalP"/>
    </source>
</evidence>
<protein>
    <submittedName>
        <fullName evidence="2">DUF2145 domain-containing protein</fullName>
    </submittedName>
</protein>
<name>A0ABW0L0E7_9BURK</name>
<keyword evidence="1" id="KW-0732">Signal</keyword>